<evidence type="ECO:0000256" key="1">
    <source>
        <dbReference type="SAM" id="MobiDB-lite"/>
    </source>
</evidence>
<dbReference type="Proteomes" id="UP000008744">
    <property type="component" value="Unassembled WGS sequence"/>
</dbReference>
<feature type="region of interest" description="Disordered" evidence="1">
    <location>
        <begin position="1"/>
        <end position="40"/>
    </location>
</feature>
<dbReference type="HOGENOM" id="CLU_1519431_0_0_1"/>
<evidence type="ECO:0000313" key="2">
    <source>
        <dbReference type="EMBL" id="EDW24173.1"/>
    </source>
</evidence>
<protein>
    <submittedName>
        <fullName evidence="2">GL23529</fullName>
    </submittedName>
</protein>
<keyword evidence="3" id="KW-1185">Reference proteome</keyword>
<dbReference type="AlphaFoldDB" id="B4G2X8"/>
<accession>B4G2X8</accession>
<gene>
    <name evidence="2" type="primary">Dper\GL23529</name>
    <name evidence="2" type="ORF">Dper_GL23529</name>
</gene>
<reference evidence="2 3" key="1">
    <citation type="journal article" date="2007" name="Nature">
        <title>Evolution of genes and genomes on the Drosophila phylogeny.</title>
        <authorList>
            <consortium name="Drosophila 12 Genomes Consortium"/>
            <person name="Clark A.G."/>
            <person name="Eisen M.B."/>
            <person name="Smith D.R."/>
            <person name="Bergman C.M."/>
            <person name="Oliver B."/>
            <person name="Markow T.A."/>
            <person name="Kaufman T.C."/>
            <person name="Kellis M."/>
            <person name="Gelbart W."/>
            <person name="Iyer V.N."/>
            <person name="Pollard D.A."/>
            <person name="Sackton T.B."/>
            <person name="Larracuente A.M."/>
            <person name="Singh N.D."/>
            <person name="Abad J.P."/>
            <person name="Abt D.N."/>
            <person name="Adryan B."/>
            <person name="Aguade M."/>
            <person name="Akashi H."/>
            <person name="Anderson W.W."/>
            <person name="Aquadro C.F."/>
            <person name="Ardell D.H."/>
            <person name="Arguello R."/>
            <person name="Artieri C.G."/>
            <person name="Barbash D.A."/>
            <person name="Barker D."/>
            <person name="Barsanti P."/>
            <person name="Batterham P."/>
            <person name="Batzoglou S."/>
            <person name="Begun D."/>
            <person name="Bhutkar A."/>
            <person name="Blanco E."/>
            <person name="Bosak S.A."/>
            <person name="Bradley R.K."/>
            <person name="Brand A.D."/>
            <person name="Brent M.R."/>
            <person name="Brooks A.N."/>
            <person name="Brown R.H."/>
            <person name="Butlin R.K."/>
            <person name="Caggese C."/>
            <person name="Calvi B.R."/>
            <person name="Bernardo de Carvalho A."/>
            <person name="Caspi A."/>
            <person name="Castrezana S."/>
            <person name="Celniker S.E."/>
            <person name="Chang J.L."/>
            <person name="Chapple C."/>
            <person name="Chatterji S."/>
            <person name="Chinwalla A."/>
            <person name="Civetta A."/>
            <person name="Clifton S.W."/>
            <person name="Comeron J.M."/>
            <person name="Costello J.C."/>
            <person name="Coyne J.A."/>
            <person name="Daub J."/>
            <person name="David R.G."/>
            <person name="Delcher A.L."/>
            <person name="Delehaunty K."/>
            <person name="Do C.B."/>
            <person name="Ebling H."/>
            <person name="Edwards K."/>
            <person name="Eickbush T."/>
            <person name="Evans J.D."/>
            <person name="Filipski A."/>
            <person name="Findeiss S."/>
            <person name="Freyhult E."/>
            <person name="Fulton L."/>
            <person name="Fulton R."/>
            <person name="Garcia A.C."/>
            <person name="Gardiner A."/>
            <person name="Garfield D.A."/>
            <person name="Garvin B.E."/>
            <person name="Gibson G."/>
            <person name="Gilbert D."/>
            <person name="Gnerre S."/>
            <person name="Godfrey J."/>
            <person name="Good R."/>
            <person name="Gotea V."/>
            <person name="Gravely B."/>
            <person name="Greenberg A.J."/>
            <person name="Griffiths-Jones S."/>
            <person name="Gross S."/>
            <person name="Guigo R."/>
            <person name="Gustafson E.A."/>
            <person name="Haerty W."/>
            <person name="Hahn M.W."/>
            <person name="Halligan D.L."/>
            <person name="Halpern A.L."/>
            <person name="Halter G.M."/>
            <person name="Han M.V."/>
            <person name="Heger A."/>
            <person name="Hillier L."/>
            <person name="Hinrichs A.S."/>
            <person name="Holmes I."/>
            <person name="Hoskins R.A."/>
            <person name="Hubisz M.J."/>
            <person name="Hultmark D."/>
            <person name="Huntley M.A."/>
            <person name="Jaffe D.B."/>
            <person name="Jagadeeshan S."/>
            <person name="Jeck W.R."/>
            <person name="Johnson J."/>
            <person name="Jones C.D."/>
            <person name="Jordan W.C."/>
            <person name="Karpen G.H."/>
            <person name="Kataoka E."/>
            <person name="Keightley P.D."/>
            <person name="Kheradpour P."/>
            <person name="Kirkness E.F."/>
            <person name="Koerich L.B."/>
            <person name="Kristiansen K."/>
            <person name="Kudrna D."/>
            <person name="Kulathinal R.J."/>
            <person name="Kumar S."/>
            <person name="Kwok R."/>
            <person name="Lander E."/>
            <person name="Langley C.H."/>
            <person name="Lapoint R."/>
            <person name="Lazzaro B.P."/>
            <person name="Lee S.J."/>
            <person name="Levesque L."/>
            <person name="Li R."/>
            <person name="Lin C.F."/>
            <person name="Lin M.F."/>
            <person name="Lindblad-Toh K."/>
            <person name="Llopart A."/>
            <person name="Long M."/>
            <person name="Low L."/>
            <person name="Lozovsky E."/>
            <person name="Lu J."/>
            <person name="Luo M."/>
            <person name="Machado C.A."/>
            <person name="Makalowski W."/>
            <person name="Marzo M."/>
            <person name="Matsuda M."/>
            <person name="Matzkin L."/>
            <person name="McAllister B."/>
            <person name="McBride C.S."/>
            <person name="McKernan B."/>
            <person name="McKernan K."/>
            <person name="Mendez-Lago M."/>
            <person name="Minx P."/>
            <person name="Mollenhauer M.U."/>
            <person name="Montooth K."/>
            <person name="Mount S.M."/>
            <person name="Mu X."/>
            <person name="Myers E."/>
            <person name="Negre B."/>
            <person name="Newfeld S."/>
            <person name="Nielsen R."/>
            <person name="Noor M.A."/>
            <person name="O'Grady P."/>
            <person name="Pachter L."/>
            <person name="Papaceit M."/>
            <person name="Parisi M.J."/>
            <person name="Parisi M."/>
            <person name="Parts L."/>
            <person name="Pedersen J.S."/>
            <person name="Pesole G."/>
            <person name="Phillippy A.M."/>
            <person name="Ponting C.P."/>
            <person name="Pop M."/>
            <person name="Porcelli D."/>
            <person name="Powell J.R."/>
            <person name="Prohaska S."/>
            <person name="Pruitt K."/>
            <person name="Puig M."/>
            <person name="Quesneville H."/>
            <person name="Ram K.R."/>
            <person name="Rand D."/>
            <person name="Rasmussen M.D."/>
            <person name="Reed L.K."/>
            <person name="Reenan R."/>
            <person name="Reily A."/>
            <person name="Remington K.A."/>
            <person name="Rieger T.T."/>
            <person name="Ritchie M.G."/>
            <person name="Robin C."/>
            <person name="Rogers Y.H."/>
            <person name="Rohde C."/>
            <person name="Rozas J."/>
            <person name="Rubenfield M.J."/>
            <person name="Ruiz A."/>
            <person name="Russo S."/>
            <person name="Salzberg S.L."/>
            <person name="Sanchez-Gracia A."/>
            <person name="Saranga D.J."/>
            <person name="Sato H."/>
            <person name="Schaeffer S.W."/>
            <person name="Schatz M.C."/>
            <person name="Schlenke T."/>
            <person name="Schwartz R."/>
            <person name="Segarra C."/>
            <person name="Singh R.S."/>
            <person name="Sirot L."/>
            <person name="Sirota M."/>
            <person name="Sisneros N.B."/>
            <person name="Smith C.D."/>
            <person name="Smith T.F."/>
            <person name="Spieth J."/>
            <person name="Stage D.E."/>
            <person name="Stark A."/>
            <person name="Stephan W."/>
            <person name="Strausberg R.L."/>
            <person name="Strempel S."/>
            <person name="Sturgill D."/>
            <person name="Sutton G."/>
            <person name="Sutton G.G."/>
            <person name="Tao W."/>
            <person name="Teichmann S."/>
            <person name="Tobari Y.N."/>
            <person name="Tomimura Y."/>
            <person name="Tsolas J.M."/>
            <person name="Valente V.L."/>
            <person name="Venter E."/>
            <person name="Venter J.C."/>
            <person name="Vicario S."/>
            <person name="Vieira F.G."/>
            <person name="Vilella A.J."/>
            <person name="Villasante A."/>
            <person name="Walenz B."/>
            <person name="Wang J."/>
            <person name="Wasserman M."/>
            <person name="Watts T."/>
            <person name="Wilson D."/>
            <person name="Wilson R.K."/>
            <person name="Wing R.A."/>
            <person name="Wolfner M.F."/>
            <person name="Wong A."/>
            <person name="Wong G.K."/>
            <person name="Wu C.I."/>
            <person name="Wu G."/>
            <person name="Yamamoto D."/>
            <person name="Yang H.P."/>
            <person name="Yang S.P."/>
            <person name="Yorke J.A."/>
            <person name="Yoshida K."/>
            <person name="Zdobnov E."/>
            <person name="Zhang P."/>
            <person name="Zhang Y."/>
            <person name="Zimin A.V."/>
            <person name="Baldwin J."/>
            <person name="Abdouelleil A."/>
            <person name="Abdulkadir J."/>
            <person name="Abebe A."/>
            <person name="Abera B."/>
            <person name="Abreu J."/>
            <person name="Acer S.C."/>
            <person name="Aftuck L."/>
            <person name="Alexander A."/>
            <person name="An P."/>
            <person name="Anderson E."/>
            <person name="Anderson S."/>
            <person name="Arachi H."/>
            <person name="Azer M."/>
            <person name="Bachantsang P."/>
            <person name="Barry A."/>
            <person name="Bayul T."/>
            <person name="Berlin A."/>
            <person name="Bessette D."/>
            <person name="Bloom T."/>
            <person name="Blye J."/>
            <person name="Boguslavskiy L."/>
            <person name="Bonnet C."/>
            <person name="Boukhgalter B."/>
            <person name="Bourzgui I."/>
            <person name="Brown A."/>
            <person name="Cahill P."/>
            <person name="Channer S."/>
            <person name="Cheshatsang Y."/>
            <person name="Chuda L."/>
            <person name="Citroen M."/>
            <person name="Collymore A."/>
            <person name="Cooke P."/>
            <person name="Costello M."/>
            <person name="D'Aco K."/>
            <person name="Daza R."/>
            <person name="De Haan G."/>
            <person name="DeGray S."/>
            <person name="DeMaso C."/>
            <person name="Dhargay N."/>
            <person name="Dooley K."/>
            <person name="Dooley E."/>
            <person name="Doricent M."/>
            <person name="Dorje P."/>
            <person name="Dorjee K."/>
            <person name="Dupes A."/>
            <person name="Elong R."/>
            <person name="Falk J."/>
            <person name="Farina A."/>
            <person name="Faro S."/>
            <person name="Ferguson D."/>
            <person name="Fisher S."/>
            <person name="Foley C.D."/>
            <person name="Franke A."/>
            <person name="Friedrich D."/>
            <person name="Gadbois L."/>
            <person name="Gearin G."/>
            <person name="Gearin C.R."/>
            <person name="Giannoukos G."/>
            <person name="Goode T."/>
            <person name="Graham J."/>
            <person name="Grandbois E."/>
            <person name="Grewal S."/>
            <person name="Gyaltsen K."/>
            <person name="Hafez N."/>
            <person name="Hagos B."/>
            <person name="Hall J."/>
            <person name="Henson C."/>
            <person name="Hollinger A."/>
            <person name="Honan T."/>
            <person name="Huard M.D."/>
            <person name="Hughes L."/>
            <person name="Hurhula B."/>
            <person name="Husby M.E."/>
            <person name="Kamat A."/>
            <person name="Kanga B."/>
            <person name="Kashin S."/>
            <person name="Khazanovich D."/>
            <person name="Kisner P."/>
            <person name="Lance K."/>
            <person name="Lara M."/>
            <person name="Lee W."/>
            <person name="Lennon N."/>
            <person name="Letendre F."/>
            <person name="LeVine R."/>
            <person name="Lipovsky A."/>
            <person name="Liu X."/>
            <person name="Liu J."/>
            <person name="Liu S."/>
            <person name="Lokyitsang T."/>
            <person name="Lokyitsang Y."/>
            <person name="Lubonja R."/>
            <person name="Lui A."/>
            <person name="MacDonald P."/>
            <person name="Magnisalis V."/>
            <person name="Maru K."/>
            <person name="Matthews C."/>
            <person name="McCusker W."/>
            <person name="McDonough S."/>
            <person name="Mehta T."/>
            <person name="Meldrim J."/>
            <person name="Meneus L."/>
            <person name="Mihai O."/>
            <person name="Mihalev A."/>
            <person name="Mihova T."/>
            <person name="Mittelman R."/>
            <person name="Mlenga V."/>
            <person name="Montmayeur A."/>
            <person name="Mulrain L."/>
            <person name="Navidi A."/>
            <person name="Naylor J."/>
            <person name="Negash T."/>
            <person name="Nguyen T."/>
            <person name="Nguyen N."/>
            <person name="Nicol R."/>
            <person name="Norbu C."/>
            <person name="Norbu N."/>
            <person name="Novod N."/>
            <person name="O'Neill B."/>
            <person name="Osman S."/>
            <person name="Markiewicz E."/>
            <person name="Oyono O.L."/>
            <person name="Patti C."/>
            <person name="Phunkhang P."/>
            <person name="Pierre F."/>
            <person name="Priest M."/>
            <person name="Raghuraman S."/>
            <person name="Rege F."/>
            <person name="Reyes R."/>
            <person name="Rise C."/>
            <person name="Rogov P."/>
            <person name="Ross K."/>
            <person name="Ryan E."/>
            <person name="Settipalli S."/>
            <person name="Shea T."/>
            <person name="Sherpa N."/>
            <person name="Shi L."/>
            <person name="Shih D."/>
            <person name="Sparrow T."/>
            <person name="Spaulding J."/>
            <person name="Stalker J."/>
            <person name="Stange-Thomann N."/>
            <person name="Stavropoulos S."/>
            <person name="Stone C."/>
            <person name="Strader C."/>
            <person name="Tesfaye S."/>
            <person name="Thomson T."/>
            <person name="Thoulutsang Y."/>
            <person name="Thoulutsang D."/>
            <person name="Topham K."/>
            <person name="Topping I."/>
            <person name="Tsamla T."/>
            <person name="Vassiliev H."/>
            <person name="Vo A."/>
            <person name="Wangchuk T."/>
            <person name="Wangdi T."/>
            <person name="Weiand M."/>
            <person name="Wilkinson J."/>
            <person name="Wilson A."/>
            <person name="Yadav S."/>
            <person name="Young G."/>
            <person name="Yu Q."/>
            <person name="Zembek L."/>
            <person name="Zhong D."/>
            <person name="Zimmer A."/>
            <person name="Zwirko Z."/>
            <person name="Jaffe D.B."/>
            <person name="Alvarez P."/>
            <person name="Brockman W."/>
            <person name="Butler J."/>
            <person name="Chin C."/>
            <person name="Gnerre S."/>
            <person name="Grabherr M."/>
            <person name="Kleber M."/>
            <person name="Mauceli E."/>
            <person name="MacCallum I."/>
        </authorList>
    </citation>
    <scope>NUCLEOTIDE SEQUENCE [LARGE SCALE GENOMIC DNA]</scope>
    <source>
        <strain evidence="3">MSH-3 / Tucson 14011-0111.49</strain>
    </source>
</reference>
<dbReference type="OrthoDB" id="7875370at2759"/>
<organism evidence="3">
    <name type="scientific">Drosophila persimilis</name>
    <name type="common">Fruit fly</name>
    <dbReference type="NCBI Taxonomy" id="7234"/>
    <lineage>
        <taxon>Eukaryota</taxon>
        <taxon>Metazoa</taxon>
        <taxon>Ecdysozoa</taxon>
        <taxon>Arthropoda</taxon>
        <taxon>Hexapoda</taxon>
        <taxon>Insecta</taxon>
        <taxon>Pterygota</taxon>
        <taxon>Neoptera</taxon>
        <taxon>Endopterygota</taxon>
        <taxon>Diptera</taxon>
        <taxon>Brachycera</taxon>
        <taxon>Muscomorpha</taxon>
        <taxon>Ephydroidea</taxon>
        <taxon>Drosophilidae</taxon>
        <taxon>Drosophila</taxon>
        <taxon>Sophophora</taxon>
    </lineage>
</organism>
<dbReference type="EMBL" id="CH479179">
    <property type="protein sequence ID" value="EDW24173.1"/>
    <property type="molecule type" value="Genomic_DNA"/>
</dbReference>
<dbReference type="PhylomeDB" id="B4G2X8"/>
<feature type="compositionally biased region" description="Acidic residues" evidence="1">
    <location>
        <begin position="1"/>
        <end position="37"/>
    </location>
</feature>
<proteinExistence type="predicted"/>
<name>B4G2X8_DROPE</name>
<evidence type="ECO:0000313" key="3">
    <source>
        <dbReference type="Proteomes" id="UP000008744"/>
    </source>
</evidence>
<sequence>MREEENDEEEVEEEEEEEEEDKEDEEDEEEDEEDEDIDHYLKTNTIVYTDPPVWMDTRYHFQHNSRQPRLRLESNPLLEYYPEDKNIDVVCRDASTIMGTDIVTSFIKPYIYQKSYGKRNLDRKWRDDLTRIKLLVYCHTADQTSVFSFLECTTNRHMAFESVMPKYPYHQVQAGPQ</sequence>